<keyword evidence="7" id="KW-0479">Metal-binding</keyword>
<evidence type="ECO:0000313" key="16">
    <source>
        <dbReference type="RefSeq" id="XP_021818627.1"/>
    </source>
</evidence>
<evidence type="ECO:0000256" key="6">
    <source>
        <dbReference type="ARBA" id="ARBA00022692"/>
    </source>
</evidence>
<evidence type="ECO:0000256" key="10">
    <source>
        <dbReference type="ARBA" id="ARBA00022833"/>
    </source>
</evidence>
<keyword evidence="8" id="KW-0863">Zinc-finger</keyword>
<dbReference type="KEGG" id="pavi:110760634"/>
<keyword evidence="11" id="KW-1133">Transmembrane helix</keyword>
<gene>
    <name evidence="16" type="primary">LOC110760634</name>
</gene>
<dbReference type="InterPro" id="IPR046948">
    <property type="entry name" value="ATL20-22-like"/>
</dbReference>
<feature type="region of interest" description="Disordered" evidence="14">
    <location>
        <begin position="1"/>
        <end position="27"/>
    </location>
</feature>
<evidence type="ECO:0000256" key="12">
    <source>
        <dbReference type="ARBA" id="ARBA00023136"/>
    </source>
</evidence>
<evidence type="ECO:0000256" key="1">
    <source>
        <dbReference type="ARBA" id="ARBA00000900"/>
    </source>
</evidence>
<dbReference type="PANTHER" id="PTHR46279:SF31">
    <property type="entry name" value="RING-H2 FINGER PROTEIN ATL20-LIKE ISOFORM X1"/>
    <property type="match status" value="1"/>
</dbReference>
<evidence type="ECO:0000256" key="2">
    <source>
        <dbReference type="ARBA" id="ARBA00004167"/>
    </source>
</evidence>
<dbReference type="GO" id="GO:0008270">
    <property type="term" value="F:zinc ion binding"/>
    <property type="evidence" value="ECO:0007669"/>
    <property type="project" value="UniProtKB-KW"/>
</dbReference>
<reference evidence="16" key="1">
    <citation type="submission" date="2025-08" db="UniProtKB">
        <authorList>
            <consortium name="RefSeq"/>
        </authorList>
    </citation>
    <scope>IDENTIFICATION</scope>
</reference>
<comment type="similarity">
    <text evidence="13">Belongs to the RING-type zinc finger family. ATL subfamily.</text>
</comment>
<name>A0A6P5SWW8_PRUAV</name>
<dbReference type="PANTHER" id="PTHR46279">
    <property type="entry name" value="RING/U-BOX SUPERFAMILY PROTEIN"/>
    <property type="match status" value="1"/>
</dbReference>
<dbReference type="EC" id="2.3.2.27" evidence="4"/>
<keyword evidence="10" id="KW-0862">Zinc</keyword>
<dbReference type="GO" id="GO:0061630">
    <property type="term" value="F:ubiquitin protein ligase activity"/>
    <property type="evidence" value="ECO:0007669"/>
    <property type="project" value="UniProtKB-EC"/>
</dbReference>
<evidence type="ECO:0000256" key="9">
    <source>
        <dbReference type="ARBA" id="ARBA00022786"/>
    </source>
</evidence>
<dbReference type="Proteomes" id="UP000515124">
    <property type="component" value="Unplaced"/>
</dbReference>
<evidence type="ECO:0000256" key="7">
    <source>
        <dbReference type="ARBA" id="ARBA00022723"/>
    </source>
</evidence>
<keyword evidence="12" id="KW-0472">Membrane</keyword>
<feature type="compositionally biased region" description="Polar residues" evidence="14">
    <location>
        <begin position="1"/>
        <end position="10"/>
    </location>
</feature>
<comment type="catalytic activity">
    <reaction evidence="1">
        <text>S-ubiquitinyl-[E2 ubiquitin-conjugating enzyme]-L-cysteine + [acceptor protein]-L-lysine = [E2 ubiquitin-conjugating enzyme]-L-cysteine + N(6)-ubiquitinyl-[acceptor protein]-L-lysine.</text>
        <dbReference type="EC" id="2.3.2.27"/>
    </reaction>
</comment>
<evidence type="ECO:0000313" key="15">
    <source>
        <dbReference type="Proteomes" id="UP000515124"/>
    </source>
</evidence>
<evidence type="ECO:0000256" key="13">
    <source>
        <dbReference type="ARBA" id="ARBA00024209"/>
    </source>
</evidence>
<evidence type="ECO:0000256" key="4">
    <source>
        <dbReference type="ARBA" id="ARBA00012483"/>
    </source>
</evidence>
<sequence length="293" mass="32855">MTPWGNNPGSATARGLTRSDNTKEVEEQHALPMPHPFDSLSFSKITNPLIAGVQGLISSHASCNNQKQTIILTLPSSEDFIVQNINYKDQRVTVNNPNNCLPRRFLKHDFNLTDSPFDFATGTENYTFLNCSYKDVEWASPITCLSNDQYKVLLEPTSSESWAPCSVISTALVPYYSFDWYDLNEVGVELEWEVPDCRSWEARNLHCGLETPTSSPAQGFDHSSKFWLLGIIGIVFYVSDKIRAHALLQQQQPTTDMSINITDGQPPVAVSSLADAIIESYRKIELGETWELL</sequence>
<organism evidence="15 16">
    <name type="scientific">Prunus avium</name>
    <name type="common">Cherry</name>
    <name type="synonym">Cerasus avium</name>
    <dbReference type="NCBI Taxonomy" id="42229"/>
    <lineage>
        <taxon>Eukaryota</taxon>
        <taxon>Viridiplantae</taxon>
        <taxon>Streptophyta</taxon>
        <taxon>Embryophyta</taxon>
        <taxon>Tracheophyta</taxon>
        <taxon>Spermatophyta</taxon>
        <taxon>Magnoliopsida</taxon>
        <taxon>eudicotyledons</taxon>
        <taxon>Gunneridae</taxon>
        <taxon>Pentapetalae</taxon>
        <taxon>rosids</taxon>
        <taxon>fabids</taxon>
        <taxon>Rosales</taxon>
        <taxon>Rosaceae</taxon>
        <taxon>Amygdaloideae</taxon>
        <taxon>Amygdaleae</taxon>
        <taxon>Prunus</taxon>
    </lineage>
</organism>
<evidence type="ECO:0000256" key="14">
    <source>
        <dbReference type="SAM" id="MobiDB-lite"/>
    </source>
</evidence>
<comment type="subcellular location">
    <subcellularLocation>
        <location evidence="2">Membrane</location>
        <topology evidence="2">Single-pass membrane protein</topology>
    </subcellularLocation>
</comment>
<keyword evidence="9" id="KW-0833">Ubl conjugation pathway</keyword>
<dbReference type="GO" id="GO:0016020">
    <property type="term" value="C:membrane"/>
    <property type="evidence" value="ECO:0007669"/>
    <property type="project" value="UniProtKB-SubCell"/>
</dbReference>
<accession>A0A6P5SWW8</accession>
<evidence type="ECO:0000256" key="5">
    <source>
        <dbReference type="ARBA" id="ARBA00022679"/>
    </source>
</evidence>
<keyword evidence="6" id="KW-0812">Transmembrane</keyword>
<proteinExistence type="inferred from homology"/>
<dbReference type="AlphaFoldDB" id="A0A6P5SWW8"/>
<dbReference type="GeneID" id="110760634"/>
<keyword evidence="5" id="KW-0808">Transferase</keyword>
<evidence type="ECO:0000256" key="11">
    <source>
        <dbReference type="ARBA" id="ARBA00022989"/>
    </source>
</evidence>
<evidence type="ECO:0000256" key="8">
    <source>
        <dbReference type="ARBA" id="ARBA00022771"/>
    </source>
</evidence>
<evidence type="ECO:0000256" key="3">
    <source>
        <dbReference type="ARBA" id="ARBA00004906"/>
    </source>
</evidence>
<keyword evidence="15" id="KW-1185">Reference proteome</keyword>
<comment type="pathway">
    <text evidence="3">Protein modification; protein ubiquitination.</text>
</comment>
<protein>
    <recommendedName>
        <fullName evidence="4">RING-type E3 ubiquitin transferase</fullName>
        <ecNumber evidence="4">2.3.2.27</ecNumber>
    </recommendedName>
</protein>
<dbReference type="RefSeq" id="XP_021818627.1">
    <property type="nucleotide sequence ID" value="XM_021962935.1"/>
</dbReference>